<proteinExistence type="predicted"/>
<name>A0A6L2N102_TANCI</name>
<evidence type="ECO:0000313" key="1">
    <source>
        <dbReference type="EMBL" id="GEU79886.1"/>
    </source>
</evidence>
<sequence length="355" mass="40287">MDDMFRNTLSNKEALFMVRDIQDKEIKDALFDIDSDKAYGPDGYSFKFFKKAWVVVGDEFLLAVKEFFKSGQLLGEINATIIALIPKIRDRVKEHFYYEIGKGDNVSVWYDKWNSYRPIGNFISQRKIYEARLPIDIKVADMIHNQRWVWPNEWTIEFSELVNILVPDIDNDKDDKVVWVTNAGKKVNFSTKKTERMEDIIPGMTEALVPSGRTSGNKSSMNGCRLANWIEIARTVTSMEDMDLFGLPLLFDELDAKRTVGDDELHAKSVEEPESSLTDDSFRSNMDLFGLPLLFDELDAKRTVGDDELHAKSVEEPESSLTDDSFRSNMGIILSVVEGGGGGGVSSTAMDAEWR</sequence>
<reference evidence="1" key="1">
    <citation type="journal article" date="2019" name="Sci. Rep.">
        <title>Draft genome of Tanacetum cinerariifolium, the natural source of mosquito coil.</title>
        <authorList>
            <person name="Yamashiro T."/>
            <person name="Shiraishi A."/>
            <person name="Satake H."/>
            <person name="Nakayama K."/>
        </authorList>
    </citation>
    <scope>NUCLEOTIDE SEQUENCE</scope>
</reference>
<dbReference type="EMBL" id="BKCJ010007967">
    <property type="protein sequence ID" value="GEU79886.1"/>
    <property type="molecule type" value="Genomic_DNA"/>
</dbReference>
<dbReference type="AlphaFoldDB" id="A0A6L2N102"/>
<organism evidence="1">
    <name type="scientific">Tanacetum cinerariifolium</name>
    <name type="common">Dalmatian daisy</name>
    <name type="synonym">Chrysanthemum cinerariifolium</name>
    <dbReference type="NCBI Taxonomy" id="118510"/>
    <lineage>
        <taxon>Eukaryota</taxon>
        <taxon>Viridiplantae</taxon>
        <taxon>Streptophyta</taxon>
        <taxon>Embryophyta</taxon>
        <taxon>Tracheophyta</taxon>
        <taxon>Spermatophyta</taxon>
        <taxon>Magnoliopsida</taxon>
        <taxon>eudicotyledons</taxon>
        <taxon>Gunneridae</taxon>
        <taxon>Pentapetalae</taxon>
        <taxon>asterids</taxon>
        <taxon>campanulids</taxon>
        <taxon>Asterales</taxon>
        <taxon>Asteraceae</taxon>
        <taxon>Asteroideae</taxon>
        <taxon>Anthemideae</taxon>
        <taxon>Anthemidinae</taxon>
        <taxon>Tanacetum</taxon>
    </lineage>
</organism>
<keyword evidence="1" id="KW-0808">Transferase</keyword>
<keyword evidence="1" id="KW-0695">RNA-directed DNA polymerase</keyword>
<comment type="caution">
    <text evidence="1">The sequence shown here is derived from an EMBL/GenBank/DDBJ whole genome shotgun (WGS) entry which is preliminary data.</text>
</comment>
<gene>
    <name evidence="1" type="ORF">Tci_051864</name>
</gene>
<keyword evidence="1" id="KW-0548">Nucleotidyltransferase</keyword>
<dbReference type="GO" id="GO:0003964">
    <property type="term" value="F:RNA-directed DNA polymerase activity"/>
    <property type="evidence" value="ECO:0007669"/>
    <property type="project" value="UniProtKB-KW"/>
</dbReference>
<protein>
    <submittedName>
        <fullName evidence="1">RNA-directed DNA polymerase, eukaryota, reverse transcriptase zinc-binding domain protein</fullName>
    </submittedName>
</protein>
<accession>A0A6L2N102</accession>